<sequence length="630" mass="70519">MLHMSTPYQPKVLLFSHICNPDHITGAEKLLLFMTLELRRHYACTLVVPKEGLLAEEARRQGVATVVQAFPLLYDMYHPTESLPHLHQELLGHSDMAGLLDLLFIHEPDLVITNTCVNLLPAAAAKKLEIPVAWIIAESIQSNAFTPISAEFMDHYADWIVGISEATLQPLQSHIRRAKKFVLPPSWHPEQYESREWPARRQNKRAELGIYDERPVVGYISSDIYANKGLDHFIQMGITICEQNRTAHFMITGKPADPVYMESCIQMILLSGYSAQFTLLPFDPDIQSVYPAMDIVVIPSLLNEGFGLTALEGLIFGKAVVAYRSGGLGEILSSTGNELFLAHKGDIRDLTSKVQHLVSDGGARQQASQQNSQAIGQVFGIEAYRNRLDRFLSILRPYMDAKRASRLSAPHYPDQFLLKGEASNTVFLIEQGLKRPVATGLDFQFYKYDWNRVGIVQDRQLTSHPTGAAIRAEEPFLQHAPAIFVARGQGPTVYLIQHGIRYPFSSEGAMQRYGYTFNQIVQLPERGLLSYALGLPIAGGDSGKPAKLKRKIKVKRSARRKIKKGAKLRRSGIRFAKGGVKARKRKAAVRKTKAAKKISRIRKPSGRRARNGSARQKSRHQRFAKVGGKK</sequence>
<accession>A0A1V4HAW6</accession>
<organism evidence="3 4">
    <name type="scientific">Paenibacillus ferrarius</name>
    <dbReference type="NCBI Taxonomy" id="1469647"/>
    <lineage>
        <taxon>Bacteria</taxon>
        <taxon>Bacillati</taxon>
        <taxon>Bacillota</taxon>
        <taxon>Bacilli</taxon>
        <taxon>Bacillales</taxon>
        <taxon>Paenibacillaceae</taxon>
        <taxon>Paenibacillus</taxon>
    </lineage>
</organism>
<dbReference type="PANTHER" id="PTHR45947">
    <property type="entry name" value="SULFOQUINOVOSYL TRANSFERASE SQD2"/>
    <property type="match status" value="1"/>
</dbReference>
<feature type="domain" description="Glycosyl transferase family 1" evidence="2">
    <location>
        <begin position="201"/>
        <end position="371"/>
    </location>
</feature>
<dbReference type="InterPro" id="IPR001296">
    <property type="entry name" value="Glyco_trans_1"/>
</dbReference>
<name>A0A1V4HAW6_9BACL</name>
<dbReference type="EMBL" id="MBTG01000045">
    <property type="protein sequence ID" value="OPH48680.1"/>
    <property type="molecule type" value="Genomic_DNA"/>
</dbReference>
<protein>
    <recommendedName>
        <fullName evidence="2">Glycosyl transferase family 1 domain-containing protein</fullName>
    </recommendedName>
</protein>
<dbReference type="STRING" id="1469647.BC351_09520"/>
<dbReference type="Pfam" id="PF00534">
    <property type="entry name" value="Glycos_transf_1"/>
    <property type="match status" value="1"/>
</dbReference>
<dbReference type="GO" id="GO:0016757">
    <property type="term" value="F:glycosyltransferase activity"/>
    <property type="evidence" value="ECO:0007669"/>
    <property type="project" value="InterPro"/>
</dbReference>
<evidence type="ECO:0000259" key="2">
    <source>
        <dbReference type="Pfam" id="PF00534"/>
    </source>
</evidence>
<evidence type="ECO:0000313" key="3">
    <source>
        <dbReference type="EMBL" id="OPH48680.1"/>
    </source>
</evidence>
<dbReference type="AlphaFoldDB" id="A0A1V4HAW6"/>
<reference evidence="4" key="1">
    <citation type="submission" date="2016-07" db="EMBL/GenBank/DDBJ databases">
        <authorList>
            <person name="Florea S."/>
            <person name="Webb J.S."/>
            <person name="Jaromczyk J."/>
            <person name="Schardl C.L."/>
        </authorList>
    </citation>
    <scope>NUCLEOTIDE SEQUENCE [LARGE SCALE GENOMIC DNA]</scope>
    <source>
        <strain evidence="4">CY1</strain>
    </source>
</reference>
<evidence type="ECO:0000256" key="1">
    <source>
        <dbReference type="SAM" id="MobiDB-lite"/>
    </source>
</evidence>
<dbReference type="Proteomes" id="UP000190626">
    <property type="component" value="Unassembled WGS sequence"/>
</dbReference>
<dbReference type="Gene3D" id="3.40.50.2000">
    <property type="entry name" value="Glycogen Phosphorylase B"/>
    <property type="match status" value="2"/>
</dbReference>
<dbReference type="SUPFAM" id="SSF53756">
    <property type="entry name" value="UDP-Glycosyltransferase/glycogen phosphorylase"/>
    <property type="match status" value="1"/>
</dbReference>
<dbReference type="PANTHER" id="PTHR45947:SF3">
    <property type="entry name" value="SULFOQUINOVOSYL TRANSFERASE SQD2"/>
    <property type="match status" value="1"/>
</dbReference>
<proteinExistence type="predicted"/>
<keyword evidence="4" id="KW-1185">Reference proteome</keyword>
<feature type="compositionally biased region" description="Basic residues" evidence="1">
    <location>
        <begin position="580"/>
        <end position="630"/>
    </location>
</feature>
<gene>
    <name evidence="3" type="ORF">BC351_09520</name>
</gene>
<dbReference type="InterPro" id="IPR050194">
    <property type="entry name" value="Glycosyltransferase_grp1"/>
</dbReference>
<dbReference type="CDD" id="cd03801">
    <property type="entry name" value="GT4_PimA-like"/>
    <property type="match status" value="1"/>
</dbReference>
<feature type="region of interest" description="Disordered" evidence="1">
    <location>
        <begin position="579"/>
        <end position="630"/>
    </location>
</feature>
<comment type="caution">
    <text evidence="3">The sequence shown here is derived from an EMBL/GenBank/DDBJ whole genome shotgun (WGS) entry which is preliminary data.</text>
</comment>
<evidence type="ECO:0000313" key="4">
    <source>
        <dbReference type="Proteomes" id="UP000190626"/>
    </source>
</evidence>